<accession>A0AAE1X9M4</accession>
<dbReference type="Gene3D" id="1.10.287.700">
    <property type="entry name" value="Helix hairpin bin"/>
    <property type="match status" value="1"/>
</dbReference>
<organism evidence="2 3">
    <name type="scientific">Sesamum angolense</name>
    <dbReference type="NCBI Taxonomy" id="2727404"/>
    <lineage>
        <taxon>Eukaryota</taxon>
        <taxon>Viridiplantae</taxon>
        <taxon>Streptophyta</taxon>
        <taxon>Embryophyta</taxon>
        <taxon>Tracheophyta</taxon>
        <taxon>Spermatophyta</taxon>
        <taxon>Magnoliopsida</taxon>
        <taxon>eudicotyledons</taxon>
        <taxon>Gunneridae</taxon>
        <taxon>Pentapetalae</taxon>
        <taxon>asterids</taxon>
        <taxon>lamiids</taxon>
        <taxon>Lamiales</taxon>
        <taxon>Pedaliaceae</taxon>
        <taxon>Sesamum</taxon>
    </lineage>
</organism>
<evidence type="ECO:0000256" key="1">
    <source>
        <dbReference type="SAM" id="MobiDB-lite"/>
    </source>
</evidence>
<proteinExistence type="predicted"/>
<evidence type="ECO:0000313" key="2">
    <source>
        <dbReference type="EMBL" id="KAK4407309.1"/>
    </source>
</evidence>
<evidence type="ECO:0000313" key="3">
    <source>
        <dbReference type="Proteomes" id="UP001289374"/>
    </source>
</evidence>
<sequence length="141" mass="15057">MGSMAVMITTTSLSRLRATRAFQASCRRYYGAMPTSCDEAAKQGRDAAINGVDAAKKGGHQLKNEAAGAAHNAGEKTKEMAGKVSEGAEEAAGRMKQSAEEAWGCVKEKTRKMSETMAGKADATKHTLKEEAAKLERNFKN</sequence>
<protein>
    <recommendedName>
        <fullName evidence="4">Late embryogenesis abundant protein</fullName>
    </recommendedName>
</protein>
<reference evidence="2" key="1">
    <citation type="submission" date="2020-06" db="EMBL/GenBank/DDBJ databases">
        <authorList>
            <person name="Li T."/>
            <person name="Hu X."/>
            <person name="Zhang T."/>
            <person name="Song X."/>
            <person name="Zhang H."/>
            <person name="Dai N."/>
            <person name="Sheng W."/>
            <person name="Hou X."/>
            <person name="Wei L."/>
        </authorList>
    </citation>
    <scope>NUCLEOTIDE SEQUENCE</scope>
    <source>
        <strain evidence="2">K16</strain>
        <tissue evidence="2">Leaf</tissue>
    </source>
</reference>
<name>A0AAE1X9M4_9LAMI</name>
<reference evidence="2" key="2">
    <citation type="journal article" date="2024" name="Plant">
        <title>Genomic evolution and insights into agronomic trait innovations of Sesamum species.</title>
        <authorList>
            <person name="Miao H."/>
            <person name="Wang L."/>
            <person name="Qu L."/>
            <person name="Liu H."/>
            <person name="Sun Y."/>
            <person name="Le M."/>
            <person name="Wang Q."/>
            <person name="Wei S."/>
            <person name="Zheng Y."/>
            <person name="Lin W."/>
            <person name="Duan Y."/>
            <person name="Cao H."/>
            <person name="Xiong S."/>
            <person name="Wang X."/>
            <person name="Wei L."/>
            <person name="Li C."/>
            <person name="Ma Q."/>
            <person name="Ju M."/>
            <person name="Zhao R."/>
            <person name="Li G."/>
            <person name="Mu C."/>
            <person name="Tian Q."/>
            <person name="Mei H."/>
            <person name="Zhang T."/>
            <person name="Gao T."/>
            <person name="Zhang H."/>
        </authorList>
    </citation>
    <scope>NUCLEOTIDE SEQUENCE</scope>
    <source>
        <strain evidence="2">K16</strain>
    </source>
</reference>
<keyword evidence="3" id="KW-1185">Reference proteome</keyword>
<dbReference type="AlphaFoldDB" id="A0AAE1X9M4"/>
<gene>
    <name evidence="2" type="ORF">Sango_0311900</name>
</gene>
<evidence type="ECO:0008006" key="4">
    <source>
        <dbReference type="Google" id="ProtNLM"/>
    </source>
</evidence>
<comment type="caution">
    <text evidence="2">The sequence shown here is derived from an EMBL/GenBank/DDBJ whole genome shotgun (WGS) entry which is preliminary data.</text>
</comment>
<feature type="region of interest" description="Disordered" evidence="1">
    <location>
        <begin position="65"/>
        <end position="101"/>
    </location>
</feature>
<dbReference type="EMBL" id="JACGWL010000002">
    <property type="protein sequence ID" value="KAK4407309.1"/>
    <property type="molecule type" value="Genomic_DNA"/>
</dbReference>
<dbReference type="Proteomes" id="UP001289374">
    <property type="component" value="Unassembled WGS sequence"/>
</dbReference>